<reference evidence="1" key="1">
    <citation type="submission" date="2021-06" db="EMBL/GenBank/DDBJ databases">
        <title>Comparative genomics, transcriptomics and evolutionary studies reveal genomic signatures of adaptation to plant cell wall in hemibiotrophic fungi.</title>
        <authorList>
            <consortium name="DOE Joint Genome Institute"/>
            <person name="Baroncelli R."/>
            <person name="Diaz J.F."/>
            <person name="Benocci T."/>
            <person name="Peng M."/>
            <person name="Battaglia E."/>
            <person name="Haridas S."/>
            <person name="Andreopoulos W."/>
            <person name="Labutti K."/>
            <person name="Pangilinan J."/>
            <person name="Floch G.L."/>
            <person name="Makela M.R."/>
            <person name="Henrissat B."/>
            <person name="Grigoriev I.V."/>
            <person name="Crouch J.A."/>
            <person name="De Vries R.P."/>
            <person name="Sukno S.A."/>
            <person name="Thon M.R."/>
        </authorList>
    </citation>
    <scope>NUCLEOTIDE SEQUENCE</scope>
    <source>
        <strain evidence="1">MAFF235873</strain>
    </source>
</reference>
<evidence type="ECO:0000313" key="1">
    <source>
        <dbReference type="EMBL" id="KAK2024817.1"/>
    </source>
</evidence>
<protein>
    <submittedName>
        <fullName evidence="1">Uncharacterized protein</fullName>
    </submittedName>
</protein>
<sequence length="233" mass="26248">MLGGYAGWHKQYPSGGLEIFGKSPMEGQKQVQHTKVASFSNPCAWTTFTCPRNGPIDSHALRALDTKQAKGCGKLLHRQALPHRHDLLRSLFACGKWRMSSDSRRTRGRLEAAARGIMFQLKMADLCIGDVLEAQRPTVRQLLREFQRDCLFGRAQLVSRAPVSASYESKSLPNPWQITPVEIIPRPRLLCNVCETFRWFLERHTSSKRLFTSRFSHLWPSVTNPVSSGGAAT</sequence>
<organism evidence="1 2">
    <name type="scientific">Colletotrichum zoysiae</name>
    <dbReference type="NCBI Taxonomy" id="1216348"/>
    <lineage>
        <taxon>Eukaryota</taxon>
        <taxon>Fungi</taxon>
        <taxon>Dikarya</taxon>
        <taxon>Ascomycota</taxon>
        <taxon>Pezizomycotina</taxon>
        <taxon>Sordariomycetes</taxon>
        <taxon>Hypocreomycetidae</taxon>
        <taxon>Glomerellales</taxon>
        <taxon>Glomerellaceae</taxon>
        <taxon>Colletotrichum</taxon>
        <taxon>Colletotrichum graminicola species complex</taxon>
    </lineage>
</organism>
<accession>A0AAD9HBD8</accession>
<keyword evidence="2" id="KW-1185">Reference proteome</keyword>
<gene>
    <name evidence="1" type="ORF">LX32DRAFT_81662</name>
</gene>
<proteinExistence type="predicted"/>
<comment type="caution">
    <text evidence="1">The sequence shown here is derived from an EMBL/GenBank/DDBJ whole genome shotgun (WGS) entry which is preliminary data.</text>
</comment>
<dbReference type="AlphaFoldDB" id="A0AAD9HBD8"/>
<dbReference type="Proteomes" id="UP001232148">
    <property type="component" value="Unassembled WGS sequence"/>
</dbReference>
<evidence type="ECO:0000313" key="2">
    <source>
        <dbReference type="Proteomes" id="UP001232148"/>
    </source>
</evidence>
<dbReference type="EMBL" id="MU842953">
    <property type="protein sequence ID" value="KAK2024817.1"/>
    <property type="molecule type" value="Genomic_DNA"/>
</dbReference>
<name>A0AAD9HBD8_9PEZI</name>